<evidence type="ECO:0000313" key="5">
    <source>
        <dbReference type="Proteomes" id="UP000534294"/>
    </source>
</evidence>
<evidence type="ECO:0000313" key="4">
    <source>
        <dbReference type="EMBL" id="MBB5039380.1"/>
    </source>
</evidence>
<sequence>MDSPASPSEYLVLSRGQWDKDLPPETIQATIDHFYSWIDRMVEEGKMRHGQRLATGGKTLSRNQGITDGPYGETKEVIGGYWFVLADSLDQAAEYMSGNPCLACGLVFEVRPVETIKASAFAVTNETPGE</sequence>
<reference evidence="4 5" key="1">
    <citation type="submission" date="2020-08" db="EMBL/GenBank/DDBJ databases">
        <title>Genomic Encyclopedia of Type Strains, Phase IV (KMG-IV): sequencing the most valuable type-strain genomes for metagenomic binning, comparative biology and taxonomic classification.</title>
        <authorList>
            <person name="Goeker M."/>
        </authorList>
    </citation>
    <scope>NUCLEOTIDE SEQUENCE [LARGE SCALE GENOMIC DNA]</scope>
    <source>
        <strain evidence="4 5">DSM 12251</strain>
    </source>
</reference>
<dbReference type="EMBL" id="JACHIF010000008">
    <property type="protein sequence ID" value="MBB5039380.1"/>
    <property type="molecule type" value="Genomic_DNA"/>
</dbReference>
<dbReference type="Proteomes" id="UP000534294">
    <property type="component" value="Unassembled WGS sequence"/>
</dbReference>
<evidence type="ECO:0000256" key="2">
    <source>
        <dbReference type="SAM" id="MobiDB-lite"/>
    </source>
</evidence>
<dbReference type="RefSeq" id="WP_184211105.1">
    <property type="nucleotide sequence ID" value="NZ_JACHIF010000008.1"/>
</dbReference>
<organism evidence="4 5">
    <name type="scientific">Prosthecobacter dejongeii</name>
    <dbReference type="NCBI Taxonomy" id="48465"/>
    <lineage>
        <taxon>Bacteria</taxon>
        <taxon>Pseudomonadati</taxon>
        <taxon>Verrucomicrobiota</taxon>
        <taxon>Verrucomicrobiia</taxon>
        <taxon>Verrucomicrobiales</taxon>
        <taxon>Verrucomicrobiaceae</taxon>
        <taxon>Prosthecobacter</taxon>
    </lineage>
</organism>
<dbReference type="InterPro" id="IPR011008">
    <property type="entry name" value="Dimeric_a/b-barrel"/>
</dbReference>
<comment type="similarity">
    <text evidence="1">Belongs to the YciI family.</text>
</comment>
<gene>
    <name evidence="4" type="ORF">HNQ64_003652</name>
</gene>
<dbReference type="SUPFAM" id="SSF54909">
    <property type="entry name" value="Dimeric alpha+beta barrel"/>
    <property type="match status" value="1"/>
</dbReference>
<keyword evidence="5" id="KW-1185">Reference proteome</keyword>
<accession>A0A7W8DRK5</accession>
<proteinExistence type="inferred from homology"/>
<protein>
    <recommendedName>
        <fullName evidence="3">YCII-related domain-containing protein</fullName>
    </recommendedName>
</protein>
<dbReference type="Pfam" id="PF03795">
    <property type="entry name" value="YCII"/>
    <property type="match status" value="1"/>
</dbReference>
<comment type="caution">
    <text evidence="4">The sequence shown here is derived from an EMBL/GenBank/DDBJ whole genome shotgun (WGS) entry which is preliminary data.</text>
</comment>
<feature type="region of interest" description="Disordered" evidence="2">
    <location>
        <begin position="49"/>
        <end position="69"/>
    </location>
</feature>
<evidence type="ECO:0000259" key="3">
    <source>
        <dbReference type="Pfam" id="PF03795"/>
    </source>
</evidence>
<name>A0A7W8DRK5_9BACT</name>
<feature type="domain" description="YCII-related" evidence="3">
    <location>
        <begin position="25"/>
        <end position="111"/>
    </location>
</feature>
<dbReference type="Gene3D" id="3.30.70.1060">
    <property type="entry name" value="Dimeric alpha+beta barrel"/>
    <property type="match status" value="1"/>
</dbReference>
<evidence type="ECO:0000256" key="1">
    <source>
        <dbReference type="ARBA" id="ARBA00007689"/>
    </source>
</evidence>
<dbReference type="PANTHER" id="PTHR35174:SF3">
    <property type="entry name" value="BLL7171 PROTEIN"/>
    <property type="match status" value="1"/>
</dbReference>
<dbReference type="InterPro" id="IPR005545">
    <property type="entry name" value="YCII"/>
</dbReference>
<dbReference type="AlphaFoldDB" id="A0A7W8DRK5"/>
<dbReference type="PANTHER" id="PTHR35174">
    <property type="entry name" value="BLL7171 PROTEIN-RELATED"/>
    <property type="match status" value="1"/>
</dbReference>